<keyword evidence="2" id="KW-0812">Transmembrane</keyword>
<feature type="transmembrane region" description="Helical" evidence="2">
    <location>
        <begin position="157"/>
        <end position="186"/>
    </location>
</feature>
<dbReference type="Proteomes" id="UP000198926">
    <property type="component" value="Unassembled WGS sequence"/>
</dbReference>
<organism evidence="4 5">
    <name type="scientific">Yoonia litorea</name>
    <dbReference type="NCBI Taxonomy" id="1123755"/>
    <lineage>
        <taxon>Bacteria</taxon>
        <taxon>Pseudomonadati</taxon>
        <taxon>Pseudomonadota</taxon>
        <taxon>Alphaproteobacteria</taxon>
        <taxon>Rhodobacterales</taxon>
        <taxon>Paracoccaceae</taxon>
        <taxon>Yoonia</taxon>
    </lineage>
</organism>
<protein>
    <recommendedName>
        <fullName evidence="3">DUF2062 domain-containing protein</fullName>
    </recommendedName>
</protein>
<accession>A0A1I6MXH8</accession>
<evidence type="ECO:0000313" key="5">
    <source>
        <dbReference type="Proteomes" id="UP000198926"/>
    </source>
</evidence>
<dbReference type="EMBL" id="FOZM01000002">
    <property type="protein sequence ID" value="SFS20416.1"/>
    <property type="molecule type" value="Genomic_DNA"/>
</dbReference>
<keyword evidence="5" id="KW-1185">Reference proteome</keyword>
<dbReference type="RefSeq" id="WP_090209268.1">
    <property type="nucleotide sequence ID" value="NZ_FOZM01000002.1"/>
</dbReference>
<dbReference type="STRING" id="1123755.SAMN05444714_2626"/>
<feature type="domain" description="DUF2062" evidence="3">
    <location>
        <begin position="27"/>
        <end position="191"/>
    </location>
</feature>
<sequence>MVFKRRDRRAVGRIALDLIYPRGGWARAFEYVKHRVRRLPDTPQKISRGIWAGVFVCFTPLFGLHIVCALLIARVLRGNMLAAVMATFFGNPLTFPAVGYVSINLGSWLLGLPQGKNIHLGQKFADASYDLWHNFLAVFTTEKINWAGMQVFYNDVFFPYLVGGLVPGLITATAFYYLSVPVISAYQKRRKKALRAKLDQLNKKASSARSAEN</sequence>
<feature type="coiled-coil region" evidence="1">
    <location>
        <begin position="184"/>
        <end position="211"/>
    </location>
</feature>
<evidence type="ECO:0000256" key="1">
    <source>
        <dbReference type="SAM" id="Coils"/>
    </source>
</evidence>
<feature type="transmembrane region" description="Helical" evidence="2">
    <location>
        <begin position="80"/>
        <end position="103"/>
    </location>
</feature>
<feature type="transmembrane region" description="Helical" evidence="2">
    <location>
        <begin position="50"/>
        <end position="73"/>
    </location>
</feature>
<evidence type="ECO:0000256" key="2">
    <source>
        <dbReference type="SAM" id="Phobius"/>
    </source>
</evidence>
<evidence type="ECO:0000313" key="4">
    <source>
        <dbReference type="EMBL" id="SFS20416.1"/>
    </source>
</evidence>
<dbReference type="OrthoDB" id="7360463at2"/>
<keyword evidence="2" id="KW-0472">Membrane</keyword>
<reference evidence="4 5" key="1">
    <citation type="submission" date="2016-10" db="EMBL/GenBank/DDBJ databases">
        <authorList>
            <person name="de Groot N.N."/>
        </authorList>
    </citation>
    <scope>NUCLEOTIDE SEQUENCE [LARGE SCALE GENOMIC DNA]</scope>
    <source>
        <strain evidence="4 5">DSM 29433</strain>
    </source>
</reference>
<dbReference type="PANTHER" id="PTHR40547">
    <property type="entry name" value="SLL0298 PROTEIN"/>
    <property type="match status" value="1"/>
</dbReference>
<dbReference type="InterPro" id="IPR018639">
    <property type="entry name" value="DUF2062"/>
</dbReference>
<dbReference type="AlphaFoldDB" id="A0A1I6MXH8"/>
<proteinExistence type="predicted"/>
<dbReference type="Pfam" id="PF09835">
    <property type="entry name" value="DUF2062"/>
    <property type="match status" value="1"/>
</dbReference>
<name>A0A1I6MXH8_9RHOB</name>
<dbReference type="PANTHER" id="PTHR40547:SF1">
    <property type="entry name" value="SLL0298 PROTEIN"/>
    <property type="match status" value="1"/>
</dbReference>
<keyword evidence="2" id="KW-1133">Transmembrane helix</keyword>
<keyword evidence="1" id="KW-0175">Coiled coil</keyword>
<gene>
    <name evidence="4" type="ORF">SAMN05444714_2626</name>
</gene>
<evidence type="ECO:0000259" key="3">
    <source>
        <dbReference type="Pfam" id="PF09835"/>
    </source>
</evidence>